<name>A0A107ZIK4_9BURK</name>
<comment type="caution">
    <text evidence="1">The sequence shown here is derived from an EMBL/GenBank/DDBJ whole genome shotgun (WGS) entry which is preliminary data.</text>
</comment>
<dbReference type="AlphaFoldDB" id="A0A107ZIK4"/>
<dbReference type="Pfam" id="PF05954">
    <property type="entry name" value="Phage_GPD"/>
    <property type="match status" value="1"/>
</dbReference>
<organism evidence="1">
    <name type="scientific">Burkholderia stagnalis</name>
    <dbReference type="NCBI Taxonomy" id="1503054"/>
    <lineage>
        <taxon>Bacteria</taxon>
        <taxon>Pseudomonadati</taxon>
        <taxon>Pseudomonadota</taxon>
        <taxon>Betaproteobacteria</taxon>
        <taxon>Burkholderiales</taxon>
        <taxon>Burkholderiaceae</taxon>
        <taxon>Burkholderia</taxon>
        <taxon>Burkholderia cepacia complex</taxon>
    </lineage>
</organism>
<protein>
    <submittedName>
        <fullName evidence="1">Uncharacterized protein</fullName>
    </submittedName>
</protein>
<proteinExistence type="predicted"/>
<reference evidence="1 2" key="1">
    <citation type="submission" date="2015-11" db="EMBL/GenBank/DDBJ databases">
        <title>Expanding the genomic diversity of Burkholderia species for the development of highly accurate diagnostics.</title>
        <authorList>
            <person name="Sahl J."/>
            <person name="Keim P."/>
            <person name="Wagner D."/>
        </authorList>
    </citation>
    <scope>NUCLEOTIDE SEQUENCE [LARGE SCALE GENOMIC DNA]</scope>
    <source>
        <strain evidence="1 2">MSMB1960WGS</strain>
    </source>
</reference>
<dbReference type="EMBL" id="LPHB01000007">
    <property type="protein sequence ID" value="KWA67919.1"/>
    <property type="molecule type" value="Genomic_DNA"/>
</dbReference>
<sequence length="129" mass="14919">MQHERLLMFRSPLGPQTLIPVRAKGWSRVGRGYRWVVDVVSLRDDIDNLELEHQPVTLFIQQTSTPFSDSTYRPIHGFVHKFHTLGQDGNLTVYQVEFESALFFLGKASKNDQWFNKSARDILTELLDA</sequence>
<dbReference type="Gene3D" id="2.30.110.50">
    <property type="match status" value="1"/>
</dbReference>
<evidence type="ECO:0000313" key="2">
    <source>
        <dbReference type="Proteomes" id="UP000068603"/>
    </source>
</evidence>
<dbReference type="SUPFAM" id="SSF69279">
    <property type="entry name" value="Phage tail proteins"/>
    <property type="match status" value="1"/>
</dbReference>
<dbReference type="Proteomes" id="UP000068603">
    <property type="component" value="Unassembled WGS sequence"/>
</dbReference>
<accession>A0A107ZIK4</accession>
<gene>
    <name evidence="1" type="ORF">WT44_02125</name>
</gene>
<evidence type="ECO:0000313" key="1">
    <source>
        <dbReference type="EMBL" id="KWA67919.1"/>
    </source>
</evidence>